<comment type="caution">
    <text evidence="3">The sequence shown here is derived from an EMBL/GenBank/DDBJ whole genome shotgun (WGS) entry which is preliminary data.</text>
</comment>
<evidence type="ECO:0000313" key="3">
    <source>
        <dbReference type="EMBL" id="GAA5094508.1"/>
    </source>
</evidence>
<gene>
    <name evidence="3" type="ORF">GCM10023210_26130</name>
</gene>
<feature type="transmembrane region" description="Helical" evidence="1">
    <location>
        <begin position="162"/>
        <end position="181"/>
    </location>
</feature>
<feature type="domain" description="Acyltransferase 3" evidence="2">
    <location>
        <begin position="11"/>
        <end position="210"/>
    </location>
</feature>
<protein>
    <recommendedName>
        <fullName evidence="2">Acyltransferase 3 domain-containing protein</fullName>
    </recommendedName>
</protein>
<evidence type="ECO:0000313" key="4">
    <source>
        <dbReference type="Proteomes" id="UP001500353"/>
    </source>
</evidence>
<dbReference type="InterPro" id="IPR050879">
    <property type="entry name" value="Acyltransferase_3"/>
</dbReference>
<dbReference type="PANTHER" id="PTHR23028">
    <property type="entry name" value="ACETYLTRANSFERASE"/>
    <property type="match status" value="1"/>
</dbReference>
<dbReference type="PANTHER" id="PTHR23028:SF53">
    <property type="entry name" value="ACYL_TRANSF_3 DOMAIN-CONTAINING PROTEIN"/>
    <property type="match status" value="1"/>
</dbReference>
<feature type="transmembrane region" description="Helical" evidence="1">
    <location>
        <begin position="104"/>
        <end position="125"/>
    </location>
</feature>
<proteinExistence type="predicted"/>
<reference evidence="4" key="1">
    <citation type="journal article" date="2019" name="Int. J. Syst. Evol. Microbiol.">
        <title>The Global Catalogue of Microorganisms (GCM) 10K type strain sequencing project: providing services to taxonomists for standard genome sequencing and annotation.</title>
        <authorList>
            <consortium name="The Broad Institute Genomics Platform"/>
            <consortium name="The Broad Institute Genome Sequencing Center for Infectious Disease"/>
            <person name="Wu L."/>
            <person name="Ma J."/>
        </authorList>
    </citation>
    <scope>NUCLEOTIDE SEQUENCE [LARGE SCALE GENOMIC DNA]</scope>
    <source>
        <strain evidence="4">JCM 18019</strain>
    </source>
</reference>
<feature type="transmembrane region" description="Helical" evidence="1">
    <location>
        <begin position="193"/>
        <end position="213"/>
    </location>
</feature>
<keyword evidence="1" id="KW-1133">Transmembrane helix</keyword>
<dbReference type="InterPro" id="IPR002656">
    <property type="entry name" value="Acyl_transf_3_dom"/>
</dbReference>
<dbReference type="EMBL" id="BAABHX010000004">
    <property type="protein sequence ID" value="GAA5094508.1"/>
    <property type="molecule type" value="Genomic_DNA"/>
</dbReference>
<organism evidence="3 4">
    <name type="scientific">Chryseobacterium ginsengisoli</name>
    <dbReference type="NCBI Taxonomy" id="363853"/>
    <lineage>
        <taxon>Bacteria</taxon>
        <taxon>Pseudomonadati</taxon>
        <taxon>Bacteroidota</taxon>
        <taxon>Flavobacteriia</taxon>
        <taxon>Flavobacteriales</taxon>
        <taxon>Weeksellaceae</taxon>
        <taxon>Chryseobacterium group</taxon>
        <taxon>Chryseobacterium</taxon>
    </lineage>
</organism>
<feature type="transmembrane region" description="Helical" evidence="1">
    <location>
        <begin position="131"/>
        <end position="150"/>
    </location>
</feature>
<evidence type="ECO:0000259" key="2">
    <source>
        <dbReference type="Pfam" id="PF01757"/>
    </source>
</evidence>
<evidence type="ECO:0000256" key="1">
    <source>
        <dbReference type="SAM" id="Phobius"/>
    </source>
</evidence>
<name>A0ABP9MF44_9FLAO</name>
<sequence length="226" mass="26646">MYRGGHPNVSPIQVIWSLCIEEHFYVIWGITMYFISVKHIPKLIIICLIISFGFRITYSILEIRDWDVFSNLDYFALGAIPAYVFVFKKNIIEKLNKIPAIYKYVYFLIVILFITMPIEFLVFGYFNFRHIFFGILFSLLILLTLGNKNVFKLSDNGIFAKLGKYTYGLYLIHMMPIMLLIKIGDKYHIEPHLRIFISLVVTIILAYLSYHLFEKQFLKLKSKIKA</sequence>
<feature type="transmembrane region" description="Helical" evidence="1">
    <location>
        <begin position="12"/>
        <end position="36"/>
    </location>
</feature>
<feature type="transmembrane region" description="Helical" evidence="1">
    <location>
        <begin position="43"/>
        <end position="61"/>
    </location>
</feature>
<accession>A0ABP9MF44</accession>
<dbReference type="Proteomes" id="UP001500353">
    <property type="component" value="Unassembled WGS sequence"/>
</dbReference>
<keyword evidence="1" id="KW-0812">Transmembrane</keyword>
<feature type="transmembrane region" description="Helical" evidence="1">
    <location>
        <begin position="73"/>
        <end position="92"/>
    </location>
</feature>
<keyword evidence="1" id="KW-0472">Membrane</keyword>
<dbReference type="Pfam" id="PF01757">
    <property type="entry name" value="Acyl_transf_3"/>
    <property type="match status" value="1"/>
</dbReference>
<keyword evidence="4" id="KW-1185">Reference proteome</keyword>